<dbReference type="EMBL" id="ML122288">
    <property type="protein sequence ID" value="RPD56378.1"/>
    <property type="molecule type" value="Genomic_DNA"/>
</dbReference>
<proteinExistence type="predicted"/>
<evidence type="ECO:0000313" key="1">
    <source>
        <dbReference type="EMBL" id="RPD56378.1"/>
    </source>
</evidence>
<dbReference type="Proteomes" id="UP000313359">
    <property type="component" value="Unassembled WGS sequence"/>
</dbReference>
<sequence length="228" mass="26268">MAAHAPPHSACHDIPIPRNDNYAIMAGDVFSIQESVYAAIHNIIHQSNIQDRILYSQCKEAAYRLMRKEKATEKIRPCVVMEDDADPTSLRKSRKICLATRWDKTPLANLPKLFRYFSVPIFPNSCDGYDTYHSLPVWSVKDAFLIAWVFPTKRPLINRWPKKVPGDAPEQTWVFGQRAKAKLDDDCFDKRGDWIAQCQANPKFAEEHARECLNHWKERVAERSKAVS</sequence>
<organism evidence="1 2">
    <name type="scientific">Lentinus tigrinus ALCF2SS1-6</name>
    <dbReference type="NCBI Taxonomy" id="1328759"/>
    <lineage>
        <taxon>Eukaryota</taxon>
        <taxon>Fungi</taxon>
        <taxon>Dikarya</taxon>
        <taxon>Basidiomycota</taxon>
        <taxon>Agaricomycotina</taxon>
        <taxon>Agaricomycetes</taxon>
        <taxon>Polyporales</taxon>
        <taxon>Polyporaceae</taxon>
        <taxon>Lentinus</taxon>
    </lineage>
</organism>
<dbReference type="AlphaFoldDB" id="A0A5C2RZH2"/>
<protein>
    <submittedName>
        <fullName evidence="1">Uncharacterized protein</fullName>
    </submittedName>
</protein>
<dbReference type="OrthoDB" id="2757939at2759"/>
<keyword evidence="2" id="KW-1185">Reference proteome</keyword>
<reference evidence="1" key="1">
    <citation type="journal article" date="2018" name="Genome Biol. Evol.">
        <title>Genomics and development of Lentinus tigrinus, a white-rot wood-decaying mushroom with dimorphic fruiting bodies.</title>
        <authorList>
            <person name="Wu B."/>
            <person name="Xu Z."/>
            <person name="Knudson A."/>
            <person name="Carlson A."/>
            <person name="Chen N."/>
            <person name="Kovaka S."/>
            <person name="LaButti K."/>
            <person name="Lipzen A."/>
            <person name="Pennachio C."/>
            <person name="Riley R."/>
            <person name="Schakwitz W."/>
            <person name="Umezawa K."/>
            <person name="Ohm R.A."/>
            <person name="Grigoriev I.V."/>
            <person name="Nagy L.G."/>
            <person name="Gibbons J."/>
            <person name="Hibbett D."/>
        </authorList>
    </citation>
    <scope>NUCLEOTIDE SEQUENCE [LARGE SCALE GENOMIC DNA]</scope>
    <source>
        <strain evidence="1">ALCF2SS1-6</strain>
    </source>
</reference>
<accession>A0A5C2RZH2</accession>
<name>A0A5C2RZH2_9APHY</name>
<evidence type="ECO:0000313" key="2">
    <source>
        <dbReference type="Proteomes" id="UP000313359"/>
    </source>
</evidence>
<gene>
    <name evidence="1" type="ORF">L227DRAFT_656225</name>
</gene>